<reference evidence="2" key="1">
    <citation type="journal article" date="2008" name="J. Bacteriol.">
        <title>The evolution of class 1 integrons and the rise of antibiotic resistance.</title>
        <authorList>
            <person name="Gillings M."/>
            <person name="Boucher Y."/>
            <person name="Labbate M."/>
            <person name="Holmes A."/>
            <person name="Krishnan S."/>
            <person name="Holley M."/>
            <person name="Stokes H.W."/>
        </authorList>
    </citation>
    <scope>NUCLEOTIDE SEQUENCE</scope>
</reference>
<dbReference type="AlphaFoldDB" id="B4Y300"/>
<protein>
    <recommendedName>
        <fullName evidence="1">DUF3291 domain-containing protein</fullName>
    </recommendedName>
</protein>
<proteinExistence type="predicted"/>
<dbReference type="EMBL" id="EU327988">
    <property type="protein sequence ID" value="ACB12976.1"/>
    <property type="molecule type" value="Genomic_DNA"/>
</dbReference>
<dbReference type="Pfam" id="PF11695">
    <property type="entry name" value="DUF3291"/>
    <property type="match status" value="1"/>
</dbReference>
<evidence type="ECO:0000259" key="1">
    <source>
        <dbReference type="Pfam" id="PF11695"/>
    </source>
</evidence>
<organism evidence="2">
    <name type="scientific">Aquabacterium sp. PL1F5</name>
    <dbReference type="NCBI Taxonomy" id="503996"/>
    <lineage>
        <taxon>Bacteria</taxon>
        <taxon>Pseudomonadati</taxon>
        <taxon>Pseudomonadota</taxon>
        <taxon>Betaproteobacteria</taxon>
        <taxon>Burkholderiales</taxon>
        <taxon>Aquabacterium</taxon>
    </lineage>
</organism>
<accession>B4Y300</accession>
<name>B4Y300_9BURK</name>
<dbReference type="InterPro" id="IPR011008">
    <property type="entry name" value="Dimeric_a/b-barrel"/>
</dbReference>
<dbReference type="SUPFAM" id="SSF54909">
    <property type="entry name" value="Dimeric alpha+beta barrel"/>
    <property type="match status" value="1"/>
</dbReference>
<evidence type="ECO:0000313" key="2">
    <source>
        <dbReference type="EMBL" id="ACB12976.1"/>
    </source>
</evidence>
<sequence length="149" mass="16919">MNRYHLAQINIAHAQAPMDSALMKGFVDRFAEINALADSSPGFVWRLQTEDGDATALQAFDDPLLLVNMSVWENIDSLKNYVYKSLHVELIRDRNAWFNKMTKPHQVLWWVPAGHIPSVTEGKEKLELLQKVGPSIAAFTFAKPFSYES</sequence>
<feature type="domain" description="DUF3291" evidence="1">
    <location>
        <begin position="6"/>
        <end position="143"/>
    </location>
</feature>
<dbReference type="InterPro" id="IPR021708">
    <property type="entry name" value="DUF3291"/>
</dbReference>